<evidence type="ECO:0000313" key="2">
    <source>
        <dbReference type="EMBL" id="THU69619.1"/>
    </source>
</evidence>
<comment type="caution">
    <text evidence="2">The sequence shown here is derived from an EMBL/GenBank/DDBJ whole genome shotgun (WGS) entry which is preliminary data.</text>
</comment>
<proteinExistence type="predicted"/>
<dbReference type="Proteomes" id="UP000317650">
    <property type="component" value="Chromosome 8"/>
</dbReference>
<evidence type="ECO:0000256" key="1">
    <source>
        <dbReference type="SAM" id="MobiDB-lite"/>
    </source>
</evidence>
<dbReference type="EMBL" id="PYDT01000002">
    <property type="protein sequence ID" value="THU69619.1"/>
    <property type="molecule type" value="Genomic_DNA"/>
</dbReference>
<keyword evidence="3" id="KW-1185">Reference proteome</keyword>
<reference evidence="2 3" key="1">
    <citation type="journal article" date="2019" name="Nat. Plants">
        <title>Genome sequencing of Musa balbisiana reveals subgenome evolution and function divergence in polyploid bananas.</title>
        <authorList>
            <person name="Yao X."/>
        </authorList>
    </citation>
    <scope>NUCLEOTIDE SEQUENCE [LARGE SCALE GENOMIC DNA]</scope>
    <source>
        <strain evidence="3">cv. DH-PKW</strain>
        <tissue evidence="2">Leaves</tissue>
    </source>
</reference>
<name>A0A4S8K481_MUSBA</name>
<gene>
    <name evidence="2" type="ORF">C4D60_Mb08t16300</name>
</gene>
<evidence type="ECO:0000313" key="3">
    <source>
        <dbReference type="Proteomes" id="UP000317650"/>
    </source>
</evidence>
<organism evidence="2 3">
    <name type="scientific">Musa balbisiana</name>
    <name type="common">Banana</name>
    <dbReference type="NCBI Taxonomy" id="52838"/>
    <lineage>
        <taxon>Eukaryota</taxon>
        <taxon>Viridiplantae</taxon>
        <taxon>Streptophyta</taxon>
        <taxon>Embryophyta</taxon>
        <taxon>Tracheophyta</taxon>
        <taxon>Spermatophyta</taxon>
        <taxon>Magnoliopsida</taxon>
        <taxon>Liliopsida</taxon>
        <taxon>Zingiberales</taxon>
        <taxon>Musaceae</taxon>
        <taxon>Musa</taxon>
    </lineage>
</organism>
<sequence>MRPYGSNPRRDHAGGRGDQTSPWIPPVDGGDGGRGVGGIGNLADRLSGLCLGDGPDESLYQVMKAVEDAENTIMQQAFSNNEVTGCPSEAKLERLPIGLGGRLDSSIAQAPSKLSALLGLGVEWAECSPGST</sequence>
<dbReference type="AlphaFoldDB" id="A0A4S8K481"/>
<feature type="region of interest" description="Disordered" evidence="1">
    <location>
        <begin position="1"/>
        <end position="36"/>
    </location>
</feature>
<accession>A0A4S8K481</accession>
<protein>
    <submittedName>
        <fullName evidence="2">Uncharacterized protein</fullName>
    </submittedName>
</protein>